<comment type="subunit">
    <text evidence="3">Homodimer.</text>
</comment>
<dbReference type="InterPro" id="IPR022354">
    <property type="entry name" value="Pheromone-bd_protein_Gp-9"/>
</dbReference>
<evidence type="ECO:0000256" key="8">
    <source>
        <dbReference type="ARBA" id="ARBA00022610"/>
    </source>
</evidence>
<name>A0A348G653_ODOMO</name>
<keyword evidence="8" id="KW-0085">Behavior</keyword>
<dbReference type="PRINTS" id="PR02007">
    <property type="entry name" value="ODORANTBPGP9"/>
</dbReference>
<evidence type="ECO:0000256" key="2">
    <source>
        <dbReference type="ARBA" id="ARBA00008098"/>
    </source>
</evidence>
<evidence type="ECO:0000256" key="12">
    <source>
        <dbReference type="ARBA" id="ARBA00024844"/>
    </source>
</evidence>
<comment type="function">
    <text evidence="12">Colony queen number, a major feature of social organization, is associated with worker genotype for Gp-9. Colonies are headed by either a single reproductive queen (monogyne form) or multiple queens (polygyne form). Differences in worker Gp-9 genotypes between social forms may cause differences in workers' abilities to recognize queens and regulate their numbers.</text>
</comment>
<dbReference type="GO" id="GO:0019236">
    <property type="term" value="P:response to pheromone"/>
    <property type="evidence" value="ECO:0007669"/>
    <property type="project" value="UniProtKB-KW"/>
</dbReference>
<evidence type="ECO:0000256" key="1">
    <source>
        <dbReference type="ARBA" id="ARBA00004613"/>
    </source>
</evidence>
<comment type="subcellular location">
    <subcellularLocation>
        <location evidence="1">Secreted</location>
    </subcellularLocation>
</comment>
<keyword evidence="9 14" id="KW-0732">Signal</keyword>
<keyword evidence="11" id="KW-1015">Disulfide bond</keyword>
<organism evidence="15">
    <name type="scientific">Odontomachus monticola</name>
    <name type="common">Trap-jaw ant</name>
    <dbReference type="NCBI Taxonomy" id="613454"/>
    <lineage>
        <taxon>Eukaryota</taxon>
        <taxon>Metazoa</taxon>
        <taxon>Ecdysozoa</taxon>
        <taxon>Arthropoda</taxon>
        <taxon>Hexapoda</taxon>
        <taxon>Insecta</taxon>
        <taxon>Pterygota</taxon>
        <taxon>Neoptera</taxon>
        <taxon>Endopterygota</taxon>
        <taxon>Hymenoptera</taxon>
        <taxon>Apocrita</taxon>
        <taxon>Aculeata</taxon>
        <taxon>Formicoidea</taxon>
        <taxon>Formicidae</taxon>
        <taxon>Ponerinae</taxon>
        <taxon>Ponerini</taxon>
        <taxon>Odontomachus</taxon>
    </lineage>
</organism>
<keyword evidence="5" id="KW-0813">Transport</keyword>
<evidence type="ECO:0000313" key="15">
    <source>
        <dbReference type="EMBL" id="BBF97926.1"/>
    </source>
</evidence>
<evidence type="ECO:0000256" key="4">
    <source>
        <dbReference type="ARBA" id="ARBA00018422"/>
    </source>
</evidence>
<keyword evidence="10" id="KW-0590">Pheromone-binding</keyword>
<gene>
    <name evidence="15" type="primary">PBP1_OM</name>
</gene>
<protein>
    <recommendedName>
        <fullName evidence="4">Pheromone-binding protein Gp-9</fullName>
    </recommendedName>
    <alternativeName>
        <fullName evidence="13">Putative odorant-binding protein Gp-9</fullName>
    </alternativeName>
</protein>
<dbReference type="Pfam" id="PF01395">
    <property type="entry name" value="PBP_GOBP"/>
    <property type="match status" value="1"/>
</dbReference>
<dbReference type="CDD" id="cd23992">
    <property type="entry name" value="PBP_GOBP"/>
    <property type="match status" value="1"/>
</dbReference>
<dbReference type="Gene3D" id="1.10.238.20">
    <property type="entry name" value="Pheromone/general odorant binding protein domain"/>
    <property type="match status" value="1"/>
</dbReference>
<dbReference type="InterPro" id="IPR006170">
    <property type="entry name" value="PBP/GOBP"/>
</dbReference>
<evidence type="ECO:0000256" key="6">
    <source>
        <dbReference type="ARBA" id="ARBA00022507"/>
    </source>
</evidence>
<dbReference type="AlphaFoldDB" id="A0A348G653"/>
<evidence type="ECO:0000256" key="3">
    <source>
        <dbReference type="ARBA" id="ARBA00011738"/>
    </source>
</evidence>
<evidence type="ECO:0000256" key="7">
    <source>
        <dbReference type="ARBA" id="ARBA00022525"/>
    </source>
</evidence>
<evidence type="ECO:0000256" key="10">
    <source>
        <dbReference type="ARBA" id="ARBA00023106"/>
    </source>
</evidence>
<dbReference type="GO" id="GO:0035176">
    <property type="term" value="P:social behavior"/>
    <property type="evidence" value="ECO:0007669"/>
    <property type="project" value="InterPro"/>
</dbReference>
<evidence type="ECO:0000256" key="14">
    <source>
        <dbReference type="SAM" id="SignalP"/>
    </source>
</evidence>
<evidence type="ECO:0000256" key="5">
    <source>
        <dbReference type="ARBA" id="ARBA00022448"/>
    </source>
</evidence>
<accession>A0A348G653</accession>
<feature type="signal peptide" evidence="14">
    <location>
        <begin position="1"/>
        <end position="19"/>
    </location>
</feature>
<dbReference type="EMBL" id="FX985594">
    <property type="protein sequence ID" value="BBF97926.1"/>
    <property type="molecule type" value="mRNA"/>
</dbReference>
<keyword evidence="7" id="KW-0964">Secreted</keyword>
<dbReference type="SUPFAM" id="SSF47565">
    <property type="entry name" value="Insect pheromone/odorant-binding proteins"/>
    <property type="match status" value="1"/>
</dbReference>
<evidence type="ECO:0000256" key="9">
    <source>
        <dbReference type="ARBA" id="ARBA00022729"/>
    </source>
</evidence>
<dbReference type="GO" id="GO:0005615">
    <property type="term" value="C:extracellular space"/>
    <property type="evidence" value="ECO:0007669"/>
    <property type="project" value="InterPro"/>
</dbReference>
<sequence>MKLLALSVCLLATIITTHASTIAETALHGAVLSPEEIQKCYDDAHLTTDELITDDEIKHDTYNLNADRARKNGCFAACILQKRGLIVDSEIQKDKLYAKEAHANLRPDVRAAIYTAVDRCVKKVETNPDVCDKSVELLACLWKGFL</sequence>
<keyword evidence="6" id="KW-0589">Pheromone response</keyword>
<dbReference type="InterPro" id="IPR036728">
    <property type="entry name" value="PBP_GOBP_sf"/>
</dbReference>
<dbReference type="GO" id="GO:0005550">
    <property type="term" value="F:pheromone binding"/>
    <property type="evidence" value="ECO:0007669"/>
    <property type="project" value="UniProtKB-KW"/>
</dbReference>
<evidence type="ECO:0000256" key="11">
    <source>
        <dbReference type="ARBA" id="ARBA00023157"/>
    </source>
</evidence>
<feature type="chain" id="PRO_5017006035" description="Pheromone-binding protein Gp-9" evidence="14">
    <location>
        <begin position="20"/>
        <end position="146"/>
    </location>
</feature>
<comment type="similarity">
    <text evidence="2">Belongs to the PBP/GOBP family.</text>
</comment>
<proteinExistence type="evidence at transcript level"/>
<reference evidence="15" key="1">
    <citation type="journal article" date="2017" name="Toxins">
        <title>Combined Venom Gland Transcriptomic and Venom Peptidomic Analysis of the Predatory Ant Odontomachus monticola.</title>
        <authorList>
            <person name="Kazuma K."/>
            <person name="Masuko K."/>
            <person name="Konno K."/>
            <person name="Inagaki H."/>
        </authorList>
    </citation>
    <scope>NUCLEOTIDE SEQUENCE</scope>
    <source>
        <tissue evidence="15">Venom gland and sac</tissue>
    </source>
</reference>
<evidence type="ECO:0000256" key="13">
    <source>
        <dbReference type="ARBA" id="ARBA00032377"/>
    </source>
</evidence>